<organism evidence="1 2">
    <name type="scientific">Bacillus cereus (strain VD014)</name>
    <dbReference type="NCBI Taxonomy" id="1053223"/>
    <lineage>
        <taxon>Bacteria</taxon>
        <taxon>Bacillati</taxon>
        <taxon>Bacillota</taxon>
        <taxon>Bacilli</taxon>
        <taxon>Bacillales</taxon>
        <taxon>Bacillaceae</taxon>
        <taxon>Bacillus</taxon>
        <taxon>Bacillus cereus group</taxon>
    </lineage>
</organism>
<protein>
    <submittedName>
        <fullName evidence="1">Uncharacterized protein</fullName>
    </submittedName>
</protein>
<evidence type="ECO:0000313" key="1">
    <source>
        <dbReference type="EMBL" id="EJR12469.1"/>
    </source>
</evidence>
<name>A0A9W5K247_BACC8</name>
<dbReference type="EMBL" id="AHER01000061">
    <property type="protein sequence ID" value="EJR12469.1"/>
    <property type="molecule type" value="Genomic_DNA"/>
</dbReference>
<proteinExistence type="predicted"/>
<dbReference type="AlphaFoldDB" id="A0A9W5K247"/>
<reference evidence="1" key="1">
    <citation type="submission" date="2012-04" db="EMBL/GenBank/DDBJ databases">
        <title>The Genome Sequence of Bacillus cereus VD014.</title>
        <authorList>
            <consortium name="The Broad Institute Genome Sequencing Platform"/>
            <consortium name="The Broad Institute Genome Sequencing Center for Infectious Disease"/>
            <person name="Feldgarden M."/>
            <person name="Van der Auwera G.A."/>
            <person name="Mahillon J."/>
            <person name="Duprez V."/>
            <person name="Timmery S."/>
            <person name="Mattelet C."/>
            <person name="Dierick K."/>
            <person name="Sun M."/>
            <person name="Yu Z."/>
            <person name="Zhu L."/>
            <person name="Hu X."/>
            <person name="Shank E.B."/>
            <person name="Swiecicka I."/>
            <person name="Hansen B.M."/>
            <person name="Andrup L."/>
            <person name="Young S.K."/>
            <person name="Zeng Q."/>
            <person name="Gargeya S."/>
            <person name="Fitzgerald M."/>
            <person name="Haas B."/>
            <person name="Abouelleil A."/>
            <person name="Alvarado L."/>
            <person name="Arachchi H.M."/>
            <person name="Berlin A."/>
            <person name="Chapman S.B."/>
            <person name="Goldberg J."/>
            <person name="Griggs A."/>
            <person name="Gujja S."/>
            <person name="Hansen M."/>
            <person name="Howarth C."/>
            <person name="Imamovic A."/>
            <person name="Larimer J."/>
            <person name="McCowen C."/>
            <person name="Montmayeur A."/>
            <person name="Murphy C."/>
            <person name="Neiman D."/>
            <person name="Pearson M."/>
            <person name="Priest M."/>
            <person name="Roberts A."/>
            <person name="Saif S."/>
            <person name="Shea T."/>
            <person name="Sisk P."/>
            <person name="Sykes S."/>
            <person name="Wortman J."/>
            <person name="Nusbaum C."/>
            <person name="Birren B."/>
        </authorList>
    </citation>
    <scope>NUCLEOTIDE SEQUENCE</scope>
    <source>
        <strain evidence="1">VD014</strain>
    </source>
</reference>
<comment type="caution">
    <text evidence="1">The sequence shown here is derived from an EMBL/GenBank/DDBJ whole genome shotgun (WGS) entry which is preliminary data.</text>
</comment>
<gene>
    <name evidence="1" type="ORF">IIA_05662</name>
</gene>
<accession>A0A9W5K247</accession>
<sequence>MYLAIYILKQDLLKILKFDLLKNPSGFIYIMEIRGGFL</sequence>
<evidence type="ECO:0000313" key="2">
    <source>
        <dbReference type="Proteomes" id="UP000006607"/>
    </source>
</evidence>
<dbReference type="Proteomes" id="UP000006607">
    <property type="component" value="Unassembled WGS sequence"/>
</dbReference>